<dbReference type="STRING" id="156976.AK829_02545"/>
<organism evidence="1 2">
    <name type="scientific">Corynebacterium riegelii</name>
    <dbReference type="NCBI Taxonomy" id="156976"/>
    <lineage>
        <taxon>Bacteria</taxon>
        <taxon>Bacillati</taxon>
        <taxon>Actinomycetota</taxon>
        <taxon>Actinomycetes</taxon>
        <taxon>Mycobacteriales</taxon>
        <taxon>Corynebacteriaceae</taxon>
        <taxon>Corynebacterium</taxon>
    </lineage>
</organism>
<name>A0A0K1RAM4_9CORY</name>
<dbReference type="RefSeq" id="WP_052203975.1">
    <property type="nucleotide sequence ID" value="NZ_BAAAGW010000006.1"/>
</dbReference>
<gene>
    <name evidence="1" type="ORF">AK829_02545</name>
</gene>
<protein>
    <submittedName>
        <fullName evidence="1">Uncharacterized protein</fullName>
    </submittedName>
</protein>
<evidence type="ECO:0000313" key="1">
    <source>
        <dbReference type="EMBL" id="AKV58231.1"/>
    </source>
</evidence>
<dbReference type="KEGG" id="crie:AK829_02545"/>
<accession>A0A0K1RAM4</accession>
<dbReference type="PATRIC" id="fig|156976.3.peg.506"/>
<evidence type="ECO:0000313" key="2">
    <source>
        <dbReference type="Proteomes" id="UP000060016"/>
    </source>
</evidence>
<dbReference type="Proteomes" id="UP000060016">
    <property type="component" value="Chromosome"/>
</dbReference>
<dbReference type="EMBL" id="CP012342">
    <property type="protein sequence ID" value="AKV58231.1"/>
    <property type="molecule type" value="Genomic_DNA"/>
</dbReference>
<keyword evidence="2" id="KW-1185">Reference proteome</keyword>
<reference evidence="1 2" key="1">
    <citation type="submission" date="2015-08" db="EMBL/GenBank/DDBJ databases">
        <authorList>
            <person name="Babu N.S."/>
            <person name="Beckwith C.J."/>
            <person name="Beseler K.G."/>
            <person name="Brison A."/>
            <person name="Carone J.V."/>
            <person name="Caskin T.P."/>
            <person name="Diamond M."/>
            <person name="Durham M.E."/>
            <person name="Foxe J.M."/>
            <person name="Go M."/>
            <person name="Henderson B.A."/>
            <person name="Jones I.B."/>
            <person name="McGettigan J.A."/>
            <person name="Micheletti S.J."/>
            <person name="Nasrallah M.E."/>
            <person name="Ortiz D."/>
            <person name="Piller C.R."/>
            <person name="Privatt S.R."/>
            <person name="Schneider S.L."/>
            <person name="Sharp S."/>
            <person name="Smith T.C."/>
            <person name="Stanton J.D."/>
            <person name="Ullery H.E."/>
            <person name="Wilson R.J."/>
            <person name="Serrano M.G."/>
            <person name="Buck G."/>
            <person name="Lee V."/>
            <person name="Wang Y."/>
            <person name="Carvalho R."/>
            <person name="Voegtly L."/>
            <person name="Shi R."/>
            <person name="Duckworth R."/>
            <person name="Johnson A."/>
            <person name="Loviza R."/>
            <person name="Walstead R."/>
            <person name="Shah Z."/>
            <person name="Kiflezghi M."/>
            <person name="Wade K."/>
            <person name="Ball S.L."/>
            <person name="Bradley K.W."/>
            <person name="Asai D.J."/>
            <person name="Bowman C.A."/>
            <person name="Russell D.A."/>
            <person name="Pope W.H."/>
            <person name="Jacobs-Sera D."/>
            <person name="Hendrix R.W."/>
            <person name="Hatfull G.F."/>
        </authorList>
    </citation>
    <scope>NUCLEOTIDE SEQUENCE [LARGE SCALE GENOMIC DNA]</scope>
    <source>
        <strain evidence="1 2">PUDD_83A45</strain>
    </source>
</reference>
<dbReference type="AlphaFoldDB" id="A0A0K1RAM4"/>
<sequence>MTTIIRNTHPRTSVASEVWDLSPVEGRRVSTSSIRQLRAENAPARVVQETAVDGFEPGHERRESLFVGVVMAAALLIGSLFGGAFGGGEEPTTAEIAQLSPVVAR</sequence>
<proteinExistence type="predicted"/>